<gene>
    <name evidence="4" type="ORF">CVIRNUC_008339</name>
</gene>
<name>A0AAV1ICQ2_9CHLO</name>
<dbReference type="EMBL" id="CAUYUE010000011">
    <property type="protein sequence ID" value="CAK0785133.1"/>
    <property type="molecule type" value="Genomic_DNA"/>
</dbReference>
<accession>A0AAV1ICQ2</accession>
<dbReference type="PANTHER" id="PTHR43625:SF40">
    <property type="entry name" value="ALDO-KETO REDUCTASE YAKC [NADP(+)]"/>
    <property type="match status" value="1"/>
</dbReference>
<dbReference type="InterPro" id="IPR036812">
    <property type="entry name" value="NAD(P)_OxRdtase_dom_sf"/>
</dbReference>
<dbReference type="GO" id="GO:0016491">
    <property type="term" value="F:oxidoreductase activity"/>
    <property type="evidence" value="ECO:0007669"/>
    <property type="project" value="UniProtKB-KW"/>
</dbReference>
<evidence type="ECO:0000256" key="2">
    <source>
        <dbReference type="SAM" id="MobiDB-lite"/>
    </source>
</evidence>
<dbReference type="AlphaFoldDB" id="A0AAV1ICQ2"/>
<dbReference type="Proteomes" id="UP001314263">
    <property type="component" value="Unassembled WGS sequence"/>
</dbReference>
<proteinExistence type="predicted"/>
<evidence type="ECO:0000313" key="4">
    <source>
        <dbReference type="EMBL" id="CAK0785133.1"/>
    </source>
</evidence>
<dbReference type="GO" id="GO:0005737">
    <property type="term" value="C:cytoplasm"/>
    <property type="evidence" value="ECO:0007669"/>
    <property type="project" value="TreeGrafter"/>
</dbReference>
<feature type="region of interest" description="Disordered" evidence="2">
    <location>
        <begin position="293"/>
        <end position="314"/>
    </location>
</feature>
<feature type="domain" description="NADP-dependent oxidoreductase" evidence="3">
    <location>
        <begin position="8"/>
        <end position="279"/>
    </location>
</feature>
<evidence type="ECO:0000256" key="1">
    <source>
        <dbReference type="ARBA" id="ARBA00023002"/>
    </source>
</evidence>
<keyword evidence="5" id="KW-1185">Reference proteome</keyword>
<protein>
    <recommendedName>
        <fullName evidence="3">NADP-dependent oxidoreductase domain-containing protein</fullName>
    </recommendedName>
</protein>
<sequence>MSMAYHPATSDEECIAVIHRALQLGITHLDTSDAYGPHINEKLVGQAVAKQRSKYDIATKFGAAGNAGASGQGMRIRGDRAYVREAVQGSLDRLGVDCIDLFYQHRIDRTVPIEETWSELKELVNEGKVKYLGISEASAEEIRRAHAVHPISACQLEWSIWTRDVEEDIVPTCRKLGIGIVAYSPLGRGFLTGQIKSPDFQENDRRAAWPRYQKEAFEKNLKLVDSVKALADRKGCTLGQLALAWVHAQGEDVFPIPGTKRLKYLEENAAAFFVELTPENKRFLEDTFHQDNVAGERMPEHQKQNSYLGYKKTP</sequence>
<dbReference type="Gene3D" id="3.20.20.100">
    <property type="entry name" value="NADP-dependent oxidoreductase domain"/>
    <property type="match status" value="1"/>
</dbReference>
<dbReference type="InterPro" id="IPR050791">
    <property type="entry name" value="Aldo-Keto_reductase"/>
</dbReference>
<keyword evidence="1" id="KW-0560">Oxidoreductase</keyword>
<reference evidence="4 5" key="1">
    <citation type="submission" date="2023-10" db="EMBL/GenBank/DDBJ databases">
        <authorList>
            <person name="Maclean D."/>
            <person name="Macfadyen A."/>
        </authorList>
    </citation>
    <scope>NUCLEOTIDE SEQUENCE [LARGE SCALE GENOMIC DNA]</scope>
</reference>
<dbReference type="CDD" id="cd19076">
    <property type="entry name" value="AKR_AKR13A_13D"/>
    <property type="match status" value="1"/>
</dbReference>
<dbReference type="InterPro" id="IPR023210">
    <property type="entry name" value="NADP_OxRdtase_dom"/>
</dbReference>
<dbReference type="SUPFAM" id="SSF51430">
    <property type="entry name" value="NAD(P)-linked oxidoreductase"/>
    <property type="match status" value="1"/>
</dbReference>
<organism evidence="4 5">
    <name type="scientific">Coccomyxa viridis</name>
    <dbReference type="NCBI Taxonomy" id="1274662"/>
    <lineage>
        <taxon>Eukaryota</taxon>
        <taxon>Viridiplantae</taxon>
        <taxon>Chlorophyta</taxon>
        <taxon>core chlorophytes</taxon>
        <taxon>Trebouxiophyceae</taxon>
        <taxon>Trebouxiophyceae incertae sedis</taxon>
        <taxon>Coccomyxaceae</taxon>
        <taxon>Coccomyxa</taxon>
    </lineage>
</organism>
<comment type="caution">
    <text evidence="4">The sequence shown here is derived from an EMBL/GenBank/DDBJ whole genome shotgun (WGS) entry which is preliminary data.</text>
</comment>
<dbReference type="Pfam" id="PF00248">
    <property type="entry name" value="Aldo_ket_red"/>
    <property type="match status" value="1"/>
</dbReference>
<evidence type="ECO:0000313" key="5">
    <source>
        <dbReference type="Proteomes" id="UP001314263"/>
    </source>
</evidence>
<evidence type="ECO:0000259" key="3">
    <source>
        <dbReference type="Pfam" id="PF00248"/>
    </source>
</evidence>
<dbReference type="PANTHER" id="PTHR43625">
    <property type="entry name" value="AFLATOXIN B1 ALDEHYDE REDUCTASE"/>
    <property type="match status" value="1"/>
</dbReference>